<dbReference type="OrthoDB" id="8226818at2"/>
<accession>A0A5P6NYS9</accession>
<evidence type="ECO:0000313" key="1">
    <source>
        <dbReference type="EMBL" id="QFI71200.1"/>
    </source>
</evidence>
<proteinExistence type="predicted"/>
<dbReference type="KEGG" id="bbet:F8237_01720"/>
<name>A0A5P6NYS9_9BRAD</name>
<sequence length="176" mass="18127">MTLPANIRVATSVPFPSQVKGRGAVAIAKANGVWTVSLNFAALLPAVQFVPSPATTYVLAWDSVADAFYLVQLAQVAGNKVVRVLAAAGPYAAQPGDDVLIVKQLAGAPFNITVDWSVRTKPLTIVDGKGDANVNNITITPGAGQTQMATVNYVYTIDGAGGSITLTPLPDGTGAY</sequence>
<evidence type="ECO:0000313" key="2">
    <source>
        <dbReference type="Proteomes" id="UP000325641"/>
    </source>
</evidence>
<reference evidence="2" key="1">
    <citation type="submission" date="2019-10" db="EMBL/GenBank/DDBJ databases">
        <title>Complete Genome Sequence of Bradyrhizobium betae type strain PL7HG1T.</title>
        <authorList>
            <person name="Bromfield E.S.P."/>
            <person name="Cloutier S."/>
        </authorList>
    </citation>
    <scope>NUCLEOTIDE SEQUENCE [LARGE SCALE GENOMIC DNA]</scope>
    <source>
        <strain evidence="2">PL7HG1</strain>
    </source>
</reference>
<gene>
    <name evidence="1" type="ORF">F8237_01720</name>
</gene>
<protein>
    <submittedName>
        <fullName evidence="1">Uncharacterized protein</fullName>
    </submittedName>
</protein>
<dbReference type="EMBL" id="CP044543">
    <property type="protein sequence ID" value="QFI71200.1"/>
    <property type="molecule type" value="Genomic_DNA"/>
</dbReference>
<dbReference type="AlphaFoldDB" id="A0A5P6NYS9"/>
<dbReference type="Proteomes" id="UP000325641">
    <property type="component" value="Chromosome"/>
</dbReference>
<dbReference type="RefSeq" id="WP_151642110.1">
    <property type="nucleotide sequence ID" value="NZ_CP044543.1"/>
</dbReference>
<organism evidence="1 2">
    <name type="scientific">Bradyrhizobium betae</name>
    <dbReference type="NCBI Taxonomy" id="244734"/>
    <lineage>
        <taxon>Bacteria</taxon>
        <taxon>Pseudomonadati</taxon>
        <taxon>Pseudomonadota</taxon>
        <taxon>Alphaproteobacteria</taxon>
        <taxon>Hyphomicrobiales</taxon>
        <taxon>Nitrobacteraceae</taxon>
        <taxon>Bradyrhizobium</taxon>
    </lineage>
</organism>